<comment type="caution">
    <text evidence="2">The sequence shown here is derived from an EMBL/GenBank/DDBJ whole genome shotgun (WGS) entry which is preliminary data.</text>
</comment>
<reference evidence="2 3" key="1">
    <citation type="submission" date="2019-12" db="EMBL/GenBank/DDBJ databases">
        <title>Whole genome shotgun sequence of Streptomyces caniferus NBRC 15389.</title>
        <authorList>
            <person name="Ichikawa N."/>
            <person name="Kimura A."/>
            <person name="Kitahashi Y."/>
            <person name="Komaki H."/>
            <person name="Tamura T."/>
        </authorList>
    </citation>
    <scope>NUCLEOTIDE SEQUENCE [LARGE SCALE GENOMIC DNA]</scope>
    <source>
        <strain evidence="2 3">NBRC 15389</strain>
    </source>
</reference>
<gene>
    <name evidence="2" type="ORF">Scani_80270</name>
</gene>
<proteinExistence type="predicted"/>
<dbReference type="EMBL" id="BLIN01000007">
    <property type="protein sequence ID" value="GFE11759.1"/>
    <property type="molecule type" value="Genomic_DNA"/>
</dbReference>
<sequence>MRTDESCYKARNAGPPLVYGGTDGQTGGGHRFGGCDYRRRRKSAHTSGTNSRRTSGTAWGVTAKDMQ</sequence>
<evidence type="ECO:0000313" key="3">
    <source>
        <dbReference type="Proteomes" id="UP000435837"/>
    </source>
</evidence>
<feature type="region of interest" description="Disordered" evidence="1">
    <location>
        <begin position="1"/>
        <end position="67"/>
    </location>
</feature>
<evidence type="ECO:0000256" key="1">
    <source>
        <dbReference type="SAM" id="MobiDB-lite"/>
    </source>
</evidence>
<evidence type="ECO:0000313" key="2">
    <source>
        <dbReference type="EMBL" id="GFE11759.1"/>
    </source>
</evidence>
<feature type="compositionally biased region" description="Gly residues" evidence="1">
    <location>
        <begin position="21"/>
        <end position="32"/>
    </location>
</feature>
<dbReference type="AlphaFoldDB" id="A0A640SJZ3"/>
<protein>
    <submittedName>
        <fullName evidence="2">Uncharacterized protein</fullName>
    </submittedName>
</protein>
<dbReference type="Proteomes" id="UP000435837">
    <property type="component" value="Unassembled WGS sequence"/>
</dbReference>
<accession>A0A640SJZ3</accession>
<organism evidence="2 3">
    <name type="scientific">Streptomyces caniferus</name>
    <dbReference type="NCBI Taxonomy" id="285557"/>
    <lineage>
        <taxon>Bacteria</taxon>
        <taxon>Bacillati</taxon>
        <taxon>Actinomycetota</taxon>
        <taxon>Actinomycetes</taxon>
        <taxon>Kitasatosporales</taxon>
        <taxon>Streptomycetaceae</taxon>
        <taxon>Streptomyces</taxon>
    </lineage>
</organism>
<feature type="compositionally biased region" description="Low complexity" evidence="1">
    <location>
        <begin position="46"/>
        <end position="57"/>
    </location>
</feature>
<name>A0A640SJZ3_9ACTN</name>